<gene>
    <name evidence="1" type="ORF">Drose_10390</name>
</gene>
<protein>
    <submittedName>
        <fullName evidence="1">Uncharacterized protein</fullName>
    </submittedName>
</protein>
<sequence>MFPFAMIVSQSAMAEKFPGTRSGAEGFLFRSALPHAPVVPHPEPAPKAYHTRAIVASALRRAATAIAPPARDCSHAR</sequence>
<reference evidence="1" key="1">
    <citation type="submission" date="2021-04" db="EMBL/GenBank/DDBJ databases">
        <title>Biosynthetic gene clusters of Dactylosporangioum roseum.</title>
        <authorList>
            <person name="Hartkoorn R.C."/>
            <person name="Beaudoing E."/>
            <person name="Hot D."/>
            <person name="Moureu S."/>
        </authorList>
    </citation>
    <scope>NUCLEOTIDE SEQUENCE</scope>
    <source>
        <strain evidence="1">NRRL B-16295</strain>
    </source>
</reference>
<accession>A0ABY5Z968</accession>
<evidence type="ECO:0000313" key="2">
    <source>
        <dbReference type="Proteomes" id="UP001058271"/>
    </source>
</evidence>
<dbReference type="Proteomes" id="UP001058271">
    <property type="component" value="Chromosome"/>
</dbReference>
<keyword evidence="2" id="KW-1185">Reference proteome</keyword>
<dbReference type="EMBL" id="CP073721">
    <property type="protein sequence ID" value="UWZ38604.1"/>
    <property type="molecule type" value="Genomic_DNA"/>
</dbReference>
<proteinExistence type="predicted"/>
<organism evidence="1 2">
    <name type="scientific">Dactylosporangium roseum</name>
    <dbReference type="NCBI Taxonomy" id="47989"/>
    <lineage>
        <taxon>Bacteria</taxon>
        <taxon>Bacillati</taxon>
        <taxon>Actinomycetota</taxon>
        <taxon>Actinomycetes</taxon>
        <taxon>Micromonosporales</taxon>
        <taxon>Micromonosporaceae</taxon>
        <taxon>Dactylosporangium</taxon>
    </lineage>
</organism>
<evidence type="ECO:0000313" key="1">
    <source>
        <dbReference type="EMBL" id="UWZ38604.1"/>
    </source>
</evidence>
<name>A0ABY5Z968_9ACTN</name>
<dbReference type="RefSeq" id="WP_260727975.1">
    <property type="nucleotide sequence ID" value="NZ_BAAABS010000095.1"/>
</dbReference>